<evidence type="ECO:0008006" key="3">
    <source>
        <dbReference type="Google" id="ProtNLM"/>
    </source>
</evidence>
<dbReference type="PANTHER" id="PTHR37463">
    <property type="entry name" value="GSL3115 PROTEIN"/>
    <property type="match status" value="1"/>
</dbReference>
<dbReference type="Pfam" id="PF11625">
    <property type="entry name" value="DUF3253"/>
    <property type="match status" value="1"/>
</dbReference>
<dbReference type="AlphaFoldDB" id="A0A917H0D3"/>
<reference evidence="1" key="1">
    <citation type="journal article" date="2014" name="Int. J. Syst. Evol. Microbiol.">
        <title>Complete genome sequence of Corynebacterium casei LMG S-19264T (=DSM 44701T), isolated from a smear-ripened cheese.</title>
        <authorList>
            <consortium name="US DOE Joint Genome Institute (JGI-PGF)"/>
            <person name="Walter F."/>
            <person name="Albersmeier A."/>
            <person name="Kalinowski J."/>
            <person name="Ruckert C."/>
        </authorList>
    </citation>
    <scope>NUCLEOTIDE SEQUENCE</scope>
    <source>
        <strain evidence="1">CGMCC 1.12997</strain>
    </source>
</reference>
<dbReference type="EMBL" id="BMGT01000001">
    <property type="protein sequence ID" value="GGG63340.1"/>
    <property type="molecule type" value="Genomic_DNA"/>
</dbReference>
<dbReference type="InterPro" id="IPR036388">
    <property type="entry name" value="WH-like_DNA-bd_sf"/>
</dbReference>
<dbReference type="SUPFAM" id="SSF46785">
    <property type="entry name" value="Winged helix' DNA-binding domain"/>
    <property type="match status" value="1"/>
</dbReference>
<dbReference type="Pfam" id="PF10013">
    <property type="entry name" value="DUF2256"/>
    <property type="match status" value="1"/>
</dbReference>
<protein>
    <recommendedName>
        <fullName evidence="3">DUF3253 domain-containing protein</fullName>
    </recommendedName>
</protein>
<dbReference type="Proteomes" id="UP000647241">
    <property type="component" value="Unassembled WGS sequence"/>
</dbReference>
<gene>
    <name evidence="1" type="ORF">GCM10011585_01050</name>
</gene>
<organism evidence="1 2">
    <name type="scientific">Edaphobacter dinghuensis</name>
    <dbReference type="NCBI Taxonomy" id="1560005"/>
    <lineage>
        <taxon>Bacteria</taxon>
        <taxon>Pseudomonadati</taxon>
        <taxon>Acidobacteriota</taxon>
        <taxon>Terriglobia</taxon>
        <taxon>Terriglobales</taxon>
        <taxon>Acidobacteriaceae</taxon>
        <taxon>Edaphobacter</taxon>
    </lineage>
</organism>
<dbReference type="RefSeq" id="WP_188552230.1">
    <property type="nucleotide sequence ID" value="NZ_BMGT01000001.1"/>
</dbReference>
<dbReference type="InterPro" id="IPR017136">
    <property type="entry name" value="UCP037205"/>
</dbReference>
<dbReference type="InterPro" id="IPR036390">
    <property type="entry name" value="WH_DNA-bd_sf"/>
</dbReference>
<dbReference type="PANTHER" id="PTHR37463:SF1">
    <property type="entry name" value="DUF2256 DOMAIN-CONTAINING PROTEIN"/>
    <property type="match status" value="1"/>
</dbReference>
<name>A0A917H0D3_9BACT</name>
<evidence type="ECO:0000313" key="2">
    <source>
        <dbReference type="Proteomes" id="UP000647241"/>
    </source>
</evidence>
<evidence type="ECO:0000313" key="1">
    <source>
        <dbReference type="EMBL" id="GGG63340.1"/>
    </source>
</evidence>
<comment type="caution">
    <text evidence="1">The sequence shown here is derived from an EMBL/GenBank/DDBJ whole genome shotgun (WGS) entry which is preliminary data.</text>
</comment>
<sequence>MPDRKRKPDRPTPHKDKLCKSCRRPIQWQKKWELDWDIVKFCSEACSGYRGDEKDVALEAAILELLAERSADGDRTKTICPSEAAKLVSGDARGKDKGARRDWEALMEPARAAARRLVAAGKIVITQHGAVVDPATAKGPIRLRYR</sequence>
<proteinExistence type="predicted"/>
<accession>A0A917H0D3</accession>
<dbReference type="InterPro" id="IPR021660">
    <property type="entry name" value="DUF3253"/>
</dbReference>
<keyword evidence="2" id="KW-1185">Reference proteome</keyword>
<dbReference type="Gene3D" id="1.10.10.10">
    <property type="entry name" value="Winged helix-like DNA-binding domain superfamily/Winged helix DNA-binding domain"/>
    <property type="match status" value="1"/>
</dbReference>
<reference evidence="1" key="2">
    <citation type="submission" date="2020-09" db="EMBL/GenBank/DDBJ databases">
        <authorList>
            <person name="Sun Q."/>
            <person name="Zhou Y."/>
        </authorList>
    </citation>
    <scope>NUCLEOTIDE SEQUENCE</scope>
    <source>
        <strain evidence="1">CGMCC 1.12997</strain>
    </source>
</reference>